<evidence type="ECO:0000259" key="1">
    <source>
        <dbReference type="Pfam" id="PF00248"/>
    </source>
</evidence>
<accession>A0ABU3D9Q0</accession>
<dbReference type="Pfam" id="PF00248">
    <property type="entry name" value="Aldo_ket_red"/>
    <property type="match status" value="1"/>
</dbReference>
<dbReference type="SUPFAM" id="SSF51430">
    <property type="entry name" value="NAD(P)-linked oxidoreductase"/>
    <property type="match status" value="1"/>
</dbReference>
<dbReference type="InterPro" id="IPR036812">
    <property type="entry name" value="NAD(P)_OxRdtase_dom_sf"/>
</dbReference>
<dbReference type="Gene3D" id="3.20.20.100">
    <property type="entry name" value="NADP-dependent oxidoreductase domain"/>
    <property type="match status" value="1"/>
</dbReference>
<evidence type="ECO:0000313" key="2">
    <source>
        <dbReference type="EMBL" id="MDT0678065.1"/>
    </source>
</evidence>
<proteinExistence type="predicted"/>
<feature type="domain" description="NADP-dependent oxidoreductase" evidence="1">
    <location>
        <begin position="15"/>
        <end position="314"/>
    </location>
</feature>
<gene>
    <name evidence="2" type="ORF">RM539_15895</name>
</gene>
<dbReference type="RefSeq" id="WP_311504402.1">
    <property type="nucleotide sequence ID" value="NZ_JAVRHK010000015.1"/>
</dbReference>
<evidence type="ECO:0000313" key="3">
    <source>
        <dbReference type="Proteomes" id="UP001262582"/>
    </source>
</evidence>
<keyword evidence="3" id="KW-1185">Reference proteome</keyword>
<dbReference type="Proteomes" id="UP001262582">
    <property type="component" value="Unassembled WGS sequence"/>
</dbReference>
<name>A0ABU3D9Q0_9FLAO</name>
<dbReference type="InterPro" id="IPR050523">
    <property type="entry name" value="AKR_Detox_Biosynth"/>
</dbReference>
<sequence>MKSIKLGNTSLETAPIVFGGNVFGWTLDEKKSFKILDELLEKGFTTIDTADVYSRWAPGNNGGESEKIIGKWMKDRGVRDKINLATKVGSSMQQGGDKDISRKHIIKASEDSLKRLQTDYIDLYYTHWDDDKTPVEETLSTYQKLIDAGKVRYIGASNLSPERLQASLDAAKKENLPKYEVFQPEYSLMARRKFEENIREICDKNHLSVLSYFSLASGFLTGKYQKIEDVEGSSREMFLKDYFNEGGKRVLDAIWEVSNEHMVSEAAVSLAWIMQRPGITAPIASATKISHLKSFFEAIDIDLTTEQMKRLNEASAWREDLL</sequence>
<dbReference type="PANTHER" id="PTHR43364:SF6">
    <property type="entry name" value="OXIDOREDUCTASE-RELATED"/>
    <property type="match status" value="1"/>
</dbReference>
<dbReference type="PANTHER" id="PTHR43364">
    <property type="entry name" value="NADH-SPECIFIC METHYLGLYOXAL REDUCTASE-RELATED"/>
    <property type="match status" value="1"/>
</dbReference>
<reference evidence="2 3" key="1">
    <citation type="submission" date="2023-09" db="EMBL/GenBank/DDBJ databases">
        <authorList>
            <person name="Rey-Velasco X."/>
        </authorList>
    </citation>
    <scope>NUCLEOTIDE SEQUENCE [LARGE SCALE GENOMIC DNA]</scope>
    <source>
        <strain evidence="2 3">F117</strain>
    </source>
</reference>
<comment type="caution">
    <text evidence="2">The sequence shown here is derived from an EMBL/GenBank/DDBJ whole genome shotgun (WGS) entry which is preliminary data.</text>
</comment>
<organism evidence="2 3">
    <name type="scientific">Autumnicola musiva</name>
    <dbReference type="NCBI Taxonomy" id="3075589"/>
    <lineage>
        <taxon>Bacteria</taxon>
        <taxon>Pseudomonadati</taxon>
        <taxon>Bacteroidota</taxon>
        <taxon>Flavobacteriia</taxon>
        <taxon>Flavobacteriales</taxon>
        <taxon>Flavobacteriaceae</taxon>
        <taxon>Autumnicola</taxon>
    </lineage>
</organism>
<dbReference type="CDD" id="cd19081">
    <property type="entry name" value="AKR_AKR9C1"/>
    <property type="match status" value="1"/>
</dbReference>
<dbReference type="InterPro" id="IPR023210">
    <property type="entry name" value="NADP_OxRdtase_dom"/>
</dbReference>
<protein>
    <submittedName>
        <fullName evidence="2">Aldo/keto reductase</fullName>
    </submittedName>
</protein>
<dbReference type="EMBL" id="JAVRHK010000015">
    <property type="protein sequence ID" value="MDT0678065.1"/>
    <property type="molecule type" value="Genomic_DNA"/>
</dbReference>